<name>R0M180_NOSB1</name>
<sequence>MPDFSKIIKLLGNNIYKIITCTFDKCQPVLVQISNDIVTITCNDDVDNAESSDLEDADDLTFCLRVHVKKAVDDFSYLFSERYSKILSKKKLKDTVHEFGEYVLESMITDLLLKELEVPLDFNFIKSLKSQLKNMIPAKKLTKSLKEYQHFKNNAFNYDLCCSKLKNSIISGLRDPTKIEFEKNDCTSQFIDSIAKHSVEILNEWRD</sequence>
<keyword evidence="2" id="KW-1185">Reference proteome</keyword>
<evidence type="ECO:0000313" key="1">
    <source>
        <dbReference type="EMBL" id="EOB11784.1"/>
    </source>
</evidence>
<evidence type="ECO:0000313" key="2">
    <source>
        <dbReference type="Proteomes" id="UP000016927"/>
    </source>
</evidence>
<dbReference type="Proteomes" id="UP000016927">
    <property type="component" value="Unassembled WGS sequence"/>
</dbReference>
<reference evidence="1 2" key="1">
    <citation type="journal article" date="2013" name="BMC Genomics">
        <title>Comparative genomics of parasitic silkworm microsporidia reveal an association between genome expansion and host adaptation.</title>
        <authorList>
            <person name="Pan G."/>
            <person name="Xu J."/>
            <person name="Li T."/>
            <person name="Xia Q."/>
            <person name="Liu S.L."/>
            <person name="Zhang G."/>
            <person name="Li S."/>
            <person name="Li C."/>
            <person name="Liu H."/>
            <person name="Yang L."/>
            <person name="Liu T."/>
            <person name="Zhang X."/>
            <person name="Wu Z."/>
            <person name="Fan W."/>
            <person name="Dang X."/>
            <person name="Xiang H."/>
            <person name="Tao M."/>
            <person name="Li Y."/>
            <person name="Hu J."/>
            <person name="Li Z."/>
            <person name="Lin L."/>
            <person name="Luo J."/>
            <person name="Geng L."/>
            <person name="Wang L."/>
            <person name="Long M."/>
            <person name="Wan Y."/>
            <person name="He N."/>
            <person name="Zhang Z."/>
            <person name="Lu C."/>
            <person name="Keeling P.J."/>
            <person name="Wang J."/>
            <person name="Xiang Z."/>
            <person name="Zhou Z."/>
        </authorList>
    </citation>
    <scope>NUCLEOTIDE SEQUENCE [LARGE SCALE GENOMIC DNA]</scope>
    <source>
        <strain evidence="2">CQ1 / CVCC 102059</strain>
    </source>
</reference>
<dbReference type="HOGENOM" id="CLU_1326729_0_0_1"/>
<proteinExistence type="predicted"/>
<organism evidence="1 2">
    <name type="scientific">Nosema bombycis (strain CQ1 / CVCC 102059)</name>
    <name type="common">Microsporidian parasite</name>
    <name type="synonym">Pebrine of silkworm</name>
    <dbReference type="NCBI Taxonomy" id="578461"/>
    <lineage>
        <taxon>Eukaryota</taxon>
        <taxon>Fungi</taxon>
        <taxon>Fungi incertae sedis</taxon>
        <taxon>Microsporidia</taxon>
        <taxon>Nosematidae</taxon>
        <taxon>Nosema</taxon>
    </lineage>
</organism>
<gene>
    <name evidence="1" type="ORF">NBO_844g0001</name>
</gene>
<accession>R0M180</accession>
<dbReference type="VEuPathDB" id="MicrosporidiaDB:NBO_844g0001"/>
<dbReference type="AlphaFoldDB" id="R0M180"/>
<dbReference type="EMBL" id="KB909751">
    <property type="protein sequence ID" value="EOB11784.1"/>
    <property type="molecule type" value="Genomic_DNA"/>
</dbReference>
<protein>
    <submittedName>
        <fullName evidence="1">Uncharacterized protein</fullName>
    </submittedName>
</protein>